<keyword evidence="2" id="KW-0812">Transmembrane</keyword>
<sequence length="382" mass="41214">MSNGAMQTLRPPLERARRAWRASPLPGFLRWWGGELAALLPAGWRRRFGGGAAWFLLERDGAHWHLRGGAVVAAWPADAPAGEQRAALDAAVRGVDAEDLRLALLLPAGQVLRRTLSLPGAAAENLARVGAFEMDRQTPFRAEQVHYAVRELAAPAAPGRLAAELVAVPRATLDPLLAQLREAGIAVDAVDVAEGGGRLGVDLLPPGQAPRRRRPRLRLNLALGAACLALLALVLAQWLHNREQALEQMRAEVESMRAQAQQVAALRQQWQDNVGAAGFLVQRKQRSVSRLALLQELTRRLPESAWLERFSLDGSGQLGFQGQAQQAVKLIDALKDSPLIADPNFQGSIQPDPGSGKDRFYMLAQLRQPPAPAAKPAAGGTP</sequence>
<organism evidence="4 5">
    <name type="scientific">Fulvimonas soli</name>
    <dbReference type="NCBI Taxonomy" id="155197"/>
    <lineage>
        <taxon>Bacteria</taxon>
        <taxon>Pseudomonadati</taxon>
        <taxon>Pseudomonadota</taxon>
        <taxon>Gammaproteobacteria</taxon>
        <taxon>Lysobacterales</taxon>
        <taxon>Rhodanobacteraceae</taxon>
        <taxon>Fulvimonas</taxon>
    </lineage>
</organism>
<protein>
    <submittedName>
        <fullName evidence="4">General secretion pathway protein L</fullName>
    </submittedName>
</protein>
<keyword evidence="1" id="KW-0175">Coiled coil</keyword>
<evidence type="ECO:0000256" key="2">
    <source>
        <dbReference type="SAM" id="Phobius"/>
    </source>
</evidence>
<evidence type="ECO:0000313" key="5">
    <source>
        <dbReference type="Proteomes" id="UP000245812"/>
    </source>
</evidence>
<accession>A0A316HZM1</accession>
<dbReference type="InterPro" id="IPR052534">
    <property type="entry name" value="Extracell_DNA_Util/SecSys_Comp"/>
</dbReference>
<dbReference type="SUPFAM" id="SSF53067">
    <property type="entry name" value="Actin-like ATPase domain"/>
    <property type="match status" value="1"/>
</dbReference>
<dbReference type="PANTHER" id="PTHR40278:SF1">
    <property type="entry name" value="DNA UTILIZATION PROTEIN HOFN"/>
    <property type="match status" value="1"/>
</dbReference>
<comment type="caution">
    <text evidence="4">The sequence shown here is derived from an EMBL/GenBank/DDBJ whole genome shotgun (WGS) entry which is preliminary data.</text>
</comment>
<dbReference type="OrthoDB" id="5621075at2"/>
<proteinExistence type="predicted"/>
<feature type="coiled-coil region" evidence="1">
    <location>
        <begin position="239"/>
        <end position="266"/>
    </location>
</feature>
<dbReference type="InterPro" id="IPR024230">
    <property type="entry name" value="GspL_cyto_dom"/>
</dbReference>
<name>A0A316HZM1_9GAMM</name>
<keyword evidence="2" id="KW-1133">Transmembrane helix</keyword>
<reference evidence="4 5" key="1">
    <citation type="submission" date="2018-05" db="EMBL/GenBank/DDBJ databases">
        <title>Genomic Encyclopedia of Type Strains, Phase IV (KMG-IV): sequencing the most valuable type-strain genomes for metagenomic binning, comparative biology and taxonomic classification.</title>
        <authorList>
            <person name="Goeker M."/>
        </authorList>
    </citation>
    <scope>NUCLEOTIDE SEQUENCE [LARGE SCALE GENOMIC DNA]</scope>
    <source>
        <strain evidence="4 5">DSM 14263</strain>
    </source>
</reference>
<evidence type="ECO:0000256" key="1">
    <source>
        <dbReference type="SAM" id="Coils"/>
    </source>
</evidence>
<evidence type="ECO:0000313" key="4">
    <source>
        <dbReference type="EMBL" id="PWK86777.1"/>
    </source>
</evidence>
<feature type="domain" description="GspL cytoplasmic actin-ATPase-like" evidence="3">
    <location>
        <begin position="100"/>
        <end position="190"/>
    </location>
</feature>
<dbReference type="InterPro" id="IPR007813">
    <property type="entry name" value="PilN"/>
</dbReference>
<dbReference type="EMBL" id="QGHC01000007">
    <property type="protein sequence ID" value="PWK86777.1"/>
    <property type="molecule type" value="Genomic_DNA"/>
</dbReference>
<keyword evidence="5" id="KW-1185">Reference proteome</keyword>
<keyword evidence="2" id="KW-0472">Membrane</keyword>
<dbReference type="Pfam" id="PF05134">
    <property type="entry name" value="T2SSL"/>
    <property type="match status" value="1"/>
</dbReference>
<dbReference type="InterPro" id="IPR043129">
    <property type="entry name" value="ATPase_NBD"/>
</dbReference>
<dbReference type="Pfam" id="PF05137">
    <property type="entry name" value="PilN"/>
    <property type="match status" value="1"/>
</dbReference>
<dbReference type="AlphaFoldDB" id="A0A316HZM1"/>
<evidence type="ECO:0000259" key="3">
    <source>
        <dbReference type="Pfam" id="PF05134"/>
    </source>
</evidence>
<feature type="transmembrane region" description="Helical" evidence="2">
    <location>
        <begin position="219"/>
        <end position="239"/>
    </location>
</feature>
<dbReference type="Proteomes" id="UP000245812">
    <property type="component" value="Unassembled WGS sequence"/>
</dbReference>
<dbReference type="PANTHER" id="PTHR40278">
    <property type="entry name" value="DNA UTILIZATION PROTEIN HOFN"/>
    <property type="match status" value="1"/>
</dbReference>
<gene>
    <name evidence="4" type="ORF">C7456_107168</name>
</gene>
<dbReference type="Gene3D" id="3.30.420.380">
    <property type="match status" value="1"/>
</dbReference>